<gene>
    <name evidence="2" type="ORF">BT96DRAFT_977839</name>
</gene>
<accession>A0A6A4HDJ7</accession>
<evidence type="ECO:0000256" key="1">
    <source>
        <dbReference type="SAM" id="MobiDB-lite"/>
    </source>
</evidence>
<evidence type="ECO:0000313" key="3">
    <source>
        <dbReference type="Proteomes" id="UP000799118"/>
    </source>
</evidence>
<keyword evidence="3" id="KW-1185">Reference proteome</keyword>
<evidence type="ECO:0000313" key="2">
    <source>
        <dbReference type="EMBL" id="KAE9395763.1"/>
    </source>
</evidence>
<feature type="compositionally biased region" description="Polar residues" evidence="1">
    <location>
        <begin position="54"/>
        <end position="82"/>
    </location>
</feature>
<dbReference type="EMBL" id="ML769525">
    <property type="protein sequence ID" value="KAE9395763.1"/>
    <property type="molecule type" value="Genomic_DNA"/>
</dbReference>
<protein>
    <submittedName>
        <fullName evidence="2">Uncharacterized protein</fullName>
    </submittedName>
</protein>
<proteinExistence type="predicted"/>
<organism evidence="2 3">
    <name type="scientific">Gymnopus androsaceus JB14</name>
    <dbReference type="NCBI Taxonomy" id="1447944"/>
    <lineage>
        <taxon>Eukaryota</taxon>
        <taxon>Fungi</taxon>
        <taxon>Dikarya</taxon>
        <taxon>Basidiomycota</taxon>
        <taxon>Agaricomycotina</taxon>
        <taxon>Agaricomycetes</taxon>
        <taxon>Agaricomycetidae</taxon>
        <taxon>Agaricales</taxon>
        <taxon>Marasmiineae</taxon>
        <taxon>Omphalotaceae</taxon>
        <taxon>Gymnopus</taxon>
    </lineage>
</organism>
<feature type="region of interest" description="Disordered" evidence="1">
    <location>
        <begin position="44"/>
        <end position="83"/>
    </location>
</feature>
<dbReference type="Proteomes" id="UP000799118">
    <property type="component" value="Unassembled WGS sequence"/>
</dbReference>
<name>A0A6A4HDJ7_9AGAR</name>
<dbReference type="AlphaFoldDB" id="A0A6A4HDJ7"/>
<feature type="region of interest" description="Disordered" evidence="1">
    <location>
        <begin position="1"/>
        <end position="26"/>
    </location>
</feature>
<dbReference type="OrthoDB" id="5803672at2759"/>
<reference evidence="2" key="1">
    <citation type="journal article" date="2019" name="Environ. Microbiol.">
        <title>Fungal ecological strategies reflected in gene transcription - a case study of two litter decomposers.</title>
        <authorList>
            <person name="Barbi F."/>
            <person name="Kohler A."/>
            <person name="Barry K."/>
            <person name="Baskaran P."/>
            <person name="Daum C."/>
            <person name="Fauchery L."/>
            <person name="Ihrmark K."/>
            <person name="Kuo A."/>
            <person name="LaButti K."/>
            <person name="Lipzen A."/>
            <person name="Morin E."/>
            <person name="Grigoriev I.V."/>
            <person name="Henrissat B."/>
            <person name="Lindahl B."/>
            <person name="Martin F."/>
        </authorList>
    </citation>
    <scope>NUCLEOTIDE SEQUENCE</scope>
    <source>
        <strain evidence="2">JB14</strain>
    </source>
</reference>
<sequence>MSAPSRPVRNPAPTHKITSSDNIGEILPSHAAARDRAAVIAAESEKVKAKSKFIPTSRQRVGTLSQLHNPSSKSTTATQPTARVSRPKTTIVPEEFEDDSDEELKDQDISAKLSIREKRQIQSKSEKLLVNEVTTLRRHLESAHAVSLYEQWCKKNNFVSMLPKVVAARKVTAQDASAKLKQSTVDPHLEEKPEVKPRIPYSDATFREAAIEWLVSTDRGNTVKGLISSTCDAWSASNADAYFAVTGHLAFEGSAHSLLISGRIRTAYEAPTECIIPVDPTTTYYKTDPAHDVNEPFNVANRAIRLWQNENGGCPLEKCAYLQIHGKGASSCATDTMFISSGLGTSNASIAWYQTQPHLPSRRLKSYATQVFPVFNASLPSDDITCDLTATTNVFGRLVNGIPQQDVCTVAASTTTATGEFVHIEQALISRQSAAYEGWGEVVRKTFEATCQEGTKEDIETGLCIEA</sequence>